<dbReference type="EMBL" id="LZYO01000312">
    <property type="protein sequence ID" value="ODH19690.1"/>
    <property type="molecule type" value="Genomic_DNA"/>
</dbReference>
<reference evidence="1 2" key="1">
    <citation type="submission" date="2016-06" db="EMBL/GenBank/DDBJ databases">
        <authorList>
            <person name="Kjaerup R.B."/>
            <person name="Dalgaard T.S."/>
            <person name="Juul-Madsen H.R."/>
        </authorList>
    </citation>
    <scope>NUCLEOTIDE SEQUENCE [LARGE SCALE GENOMIC DNA]</scope>
    <source>
        <strain evidence="1 2">Pb300</strain>
    </source>
</reference>
<gene>
    <name evidence="1" type="ORF">ACO22_06138</name>
</gene>
<name>A0A1D2J8A4_PARBR</name>
<comment type="caution">
    <text evidence="1">The sequence shown here is derived from an EMBL/GenBank/DDBJ whole genome shotgun (WGS) entry which is preliminary data.</text>
</comment>
<dbReference type="Proteomes" id="UP000242814">
    <property type="component" value="Unassembled WGS sequence"/>
</dbReference>
<proteinExistence type="predicted"/>
<protein>
    <submittedName>
        <fullName evidence="1">Uncharacterized protein</fullName>
    </submittedName>
</protein>
<dbReference type="AlphaFoldDB" id="A0A1D2J8A4"/>
<evidence type="ECO:0000313" key="2">
    <source>
        <dbReference type="Proteomes" id="UP000242814"/>
    </source>
</evidence>
<organism evidence="1 2">
    <name type="scientific">Paracoccidioides brasiliensis</name>
    <dbReference type="NCBI Taxonomy" id="121759"/>
    <lineage>
        <taxon>Eukaryota</taxon>
        <taxon>Fungi</taxon>
        <taxon>Dikarya</taxon>
        <taxon>Ascomycota</taxon>
        <taxon>Pezizomycotina</taxon>
        <taxon>Eurotiomycetes</taxon>
        <taxon>Eurotiomycetidae</taxon>
        <taxon>Onygenales</taxon>
        <taxon>Ajellomycetaceae</taxon>
        <taxon>Paracoccidioides</taxon>
    </lineage>
</organism>
<evidence type="ECO:0000313" key="1">
    <source>
        <dbReference type="EMBL" id="ODH19690.1"/>
    </source>
</evidence>
<accession>A0A1D2J8A4</accession>
<sequence>MTSSYAFPAVLRSFRLSTCSPNIALLCQLNSIINKPLESEHAMKFGYRLADEAAFPNLTALKKEDFVVSTTASPKSHFVAKFRFPLRKLWRMSSPSSRMPCFPDLFLLKNSISSSRLSAEFSDDLSPGISNARSPTLIIALIA</sequence>